<evidence type="ECO:0000313" key="3">
    <source>
        <dbReference type="WBParaSite" id="PSU_v2.g10497.t1"/>
    </source>
</evidence>
<evidence type="ECO:0000313" key="2">
    <source>
        <dbReference type="Proteomes" id="UP000887577"/>
    </source>
</evidence>
<keyword evidence="2" id="KW-1185">Reference proteome</keyword>
<name>A0A914XXM8_9BILA</name>
<dbReference type="InterPro" id="IPR011333">
    <property type="entry name" value="SKP1/BTB/POZ_sf"/>
</dbReference>
<organism evidence="2 3">
    <name type="scientific">Panagrolaimus superbus</name>
    <dbReference type="NCBI Taxonomy" id="310955"/>
    <lineage>
        <taxon>Eukaryota</taxon>
        <taxon>Metazoa</taxon>
        <taxon>Ecdysozoa</taxon>
        <taxon>Nematoda</taxon>
        <taxon>Chromadorea</taxon>
        <taxon>Rhabditida</taxon>
        <taxon>Tylenchina</taxon>
        <taxon>Panagrolaimomorpha</taxon>
        <taxon>Panagrolaimoidea</taxon>
        <taxon>Panagrolaimidae</taxon>
        <taxon>Panagrolaimus</taxon>
    </lineage>
</organism>
<accession>A0A914XXM8</accession>
<feature type="region of interest" description="Disordered" evidence="1">
    <location>
        <begin position="1"/>
        <end position="117"/>
    </location>
</feature>
<feature type="compositionally biased region" description="Polar residues" evidence="1">
    <location>
        <begin position="468"/>
        <end position="491"/>
    </location>
</feature>
<dbReference type="Gene3D" id="3.30.710.10">
    <property type="entry name" value="Potassium Channel Kv1.1, Chain A"/>
    <property type="match status" value="1"/>
</dbReference>
<feature type="compositionally biased region" description="Basic residues" evidence="1">
    <location>
        <begin position="103"/>
        <end position="114"/>
    </location>
</feature>
<sequence>MPSNEYFQLSTPQPPRRTYQHHHHQKSPNFSGGGGPSRSKAASTQFLNNGGLGSNEYLTETWNSSNPYNEIRGDWSPKPRSISPKKSPRETTSREEYYDTQQKKPKSPSKRRNRSISNTYDYLNPQCKVEGCSAAIIVEDSRFLACKHQLSQASIFFRTLFIDHRAFPVSGVEQTSTNEFVVVVSGLRYPTPATQFRWFIESSIPCPIVKDITEETLETCMRLSKRFEAKGLEVRCQKFICENVDTRPPVMAMCWLNWTLKHRFDKRCLQACLPVVARLSLIELEAHRKMITEKIMADLLAMKLRATYLQAGTVFQTIHNMDHFQINVEKCPRCNRQKDQGRVRVYANPCQKLIGCERCLQNYNQCELGKRLRGTDFQAFYQCDHGIWAFHEKTEECFCQAHLYKSQISADRAKIATLSNGETTDFINGSPLPRERNNADDDDEIIIYDPQPRSPTPRSPSPNKVHKLNSTTPNRSKSKTTYFNHSAAESS</sequence>
<feature type="compositionally biased region" description="Basic and acidic residues" evidence="1">
    <location>
        <begin position="87"/>
        <end position="97"/>
    </location>
</feature>
<reference evidence="3" key="1">
    <citation type="submission" date="2022-11" db="UniProtKB">
        <authorList>
            <consortium name="WormBaseParasite"/>
        </authorList>
    </citation>
    <scope>IDENTIFICATION</scope>
</reference>
<dbReference type="Proteomes" id="UP000887577">
    <property type="component" value="Unplaced"/>
</dbReference>
<feature type="region of interest" description="Disordered" evidence="1">
    <location>
        <begin position="422"/>
        <end position="491"/>
    </location>
</feature>
<dbReference type="WBParaSite" id="PSU_v2.g10497.t1">
    <property type="protein sequence ID" value="PSU_v2.g10497.t1"/>
    <property type="gene ID" value="PSU_v2.g10497"/>
</dbReference>
<proteinExistence type="predicted"/>
<dbReference type="AlphaFoldDB" id="A0A914XXM8"/>
<feature type="compositionally biased region" description="Polar residues" evidence="1">
    <location>
        <begin position="1"/>
        <end position="11"/>
    </location>
</feature>
<feature type="compositionally biased region" description="Polar residues" evidence="1">
    <location>
        <begin position="56"/>
        <end position="68"/>
    </location>
</feature>
<protein>
    <submittedName>
        <fullName evidence="3">BTB domain-containing protein</fullName>
    </submittedName>
</protein>
<evidence type="ECO:0000256" key="1">
    <source>
        <dbReference type="SAM" id="MobiDB-lite"/>
    </source>
</evidence>